<evidence type="ECO:0000259" key="1">
    <source>
        <dbReference type="Pfam" id="PF08878"/>
    </source>
</evidence>
<evidence type="ECO:0000313" key="2">
    <source>
        <dbReference type="EMBL" id="VED98388.1"/>
    </source>
</evidence>
<dbReference type="Proteomes" id="UP000278419">
    <property type="component" value="Chromosome"/>
</dbReference>
<evidence type="ECO:0000313" key="3">
    <source>
        <dbReference type="Proteomes" id="UP000278419"/>
    </source>
</evidence>
<dbReference type="AlphaFoldDB" id="A0A448AJ53"/>
<gene>
    <name evidence="2" type="ORF">NCTC10713_01351</name>
</gene>
<name>A0A448AJ53_STRAP</name>
<dbReference type="InterPro" id="IPR014976">
    <property type="entry name" value="AbpA_HamA_C"/>
</dbReference>
<accession>A0A448AJ53</accession>
<reference evidence="2 3" key="1">
    <citation type="submission" date="2018-12" db="EMBL/GenBank/DDBJ databases">
        <authorList>
            <consortium name="Pathogen Informatics"/>
        </authorList>
    </citation>
    <scope>NUCLEOTIDE SEQUENCE [LARGE SCALE GENOMIC DNA]</scope>
    <source>
        <strain evidence="2 3">NCTC10713</strain>
    </source>
</reference>
<sequence>MVQPSKKATEAVKKFQFIDSIELFAGQGNSTTMQLFMPQINSREFDVLSIQETLMEVLIDFSLTRITIEKYEKNRQWARLSKEARQKFRDYSTNKGELGELFLYTFLEGSLGAPQILSKMSLKTTSGDYTKKSDGIHYLKVPNTDRYHLIFGEAKMYQDVISGFRDAFESISTHKSGKEFEKSLISSQIENEFSDSEDRELINIILYPHEADSVIKVSDAFGIFIGFEIDDTAGKTKTEDEYEEWVKRLVTDIVKSKISTIEGHITSKGLVGNNFYVYLMPFVDLDNTRLVITKGITE</sequence>
<dbReference type="RefSeq" id="WP_003032105.1">
    <property type="nucleotide sequence ID" value="NZ_AP018548.1"/>
</dbReference>
<proteinExistence type="predicted"/>
<protein>
    <submittedName>
        <fullName evidence="2">Domain of uncharacterized function (DUF1837)</fullName>
    </submittedName>
</protein>
<dbReference type="Pfam" id="PF08878">
    <property type="entry name" value="HamA"/>
    <property type="match status" value="1"/>
</dbReference>
<dbReference type="GeneID" id="93963879"/>
<feature type="domain" description="Anti-bacteriophage protein A/HamA C-terminal" evidence="1">
    <location>
        <begin position="25"/>
        <end position="289"/>
    </location>
</feature>
<organism evidence="2 3">
    <name type="scientific">Streptococcus anginosus</name>
    <dbReference type="NCBI Taxonomy" id="1328"/>
    <lineage>
        <taxon>Bacteria</taxon>
        <taxon>Bacillati</taxon>
        <taxon>Bacillota</taxon>
        <taxon>Bacilli</taxon>
        <taxon>Lactobacillales</taxon>
        <taxon>Streptococcaceae</taxon>
        <taxon>Streptococcus</taxon>
        <taxon>Streptococcus anginosus group</taxon>
    </lineage>
</organism>
<dbReference type="EMBL" id="LR134283">
    <property type="protein sequence ID" value="VED98388.1"/>
    <property type="molecule type" value="Genomic_DNA"/>
</dbReference>